<dbReference type="HOGENOM" id="CLU_030538_4_1_1"/>
<dbReference type="PANTHER" id="PTHR31589:SF233">
    <property type="entry name" value="PROTEIN, PUTATIVE (DUF239)-RELATED"/>
    <property type="match status" value="1"/>
</dbReference>
<dbReference type="Proteomes" id="UP000002051">
    <property type="component" value="Unassembled WGS sequence"/>
</dbReference>
<gene>
    <name evidence="2" type="ordered locus">MTR_7g072230</name>
</gene>
<reference evidence="2 4" key="1">
    <citation type="journal article" date="2011" name="Nature">
        <title>The Medicago genome provides insight into the evolution of rhizobial symbioses.</title>
        <authorList>
            <person name="Young N.D."/>
            <person name="Debelle F."/>
            <person name="Oldroyd G.E."/>
            <person name="Geurts R."/>
            <person name="Cannon S.B."/>
            <person name="Udvardi M.K."/>
            <person name="Benedito V.A."/>
            <person name="Mayer K.F."/>
            <person name="Gouzy J."/>
            <person name="Schoof H."/>
            <person name="Van de Peer Y."/>
            <person name="Proost S."/>
            <person name="Cook D.R."/>
            <person name="Meyers B.C."/>
            <person name="Spannagl M."/>
            <person name="Cheung F."/>
            <person name="De Mita S."/>
            <person name="Krishnakumar V."/>
            <person name="Gundlach H."/>
            <person name="Zhou S."/>
            <person name="Mudge J."/>
            <person name="Bharti A.K."/>
            <person name="Murray J.D."/>
            <person name="Naoumkina M.A."/>
            <person name="Rosen B."/>
            <person name="Silverstein K.A."/>
            <person name="Tang H."/>
            <person name="Rombauts S."/>
            <person name="Zhao P.X."/>
            <person name="Zhou P."/>
            <person name="Barbe V."/>
            <person name="Bardou P."/>
            <person name="Bechner M."/>
            <person name="Bellec A."/>
            <person name="Berger A."/>
            <person name="Berges H."/>
            <person name="Bidwell S."/>
            <person name="Bisseling T."/>
            <person name="Choisne N."/>
            <person name="Couloux A."/>
            <person name="Denny R."/>
            <person name="Deshpande S."/>
            <person name="Dai X."/>
            <person name="Doyle J.J."/>
            <person name="Dudez A.M."/>
            <person name="Farmer A.D."/>
            <person name="Fouteau S."/>
            <person name="Franken C."/>
            <person name="Gibelin C."/>
            <person name="Gish J."/>
            <person name="Goldstein S."/>
            <person name="Gonzalez A.J."/>
            <person name="Green P.J."/>
            <person name="Hallab A."/>
            <person name="Hartog M."/>
            <person name="Hua A."/>
            <person name="Humphray S.J."/>
            <person name="Jeong D.H."/>
            <person name="Jing Y."/>
            <person name="Jocker A."/>
            <person name="Kenton S.M."/>
            <person name="Kim D.J."/>
            <person name="Klee K."/>
            <person name="Lai H."/>
            <person name="Lang C."/>
            <person name="Lin S."/>
            <person name="Macmil S.L."/>
            <person name="Magdelenat G."/>
            <person name="Matthews L."/>
            <person name="McCorrison J."/>
            <person name="Monaghan E.L."/>
            <person name="Mun J.H."/>
            <person name="Najar F.Z."/>
            <person name="Nicholson C."/>
            <person name="Noirot C."/>
            <person name="O'Bleness M."/>
            <person name="Paule C.R."/>
            <person name="Poulain J."/>
            <person name="Prion F."/>
            <person name="Qin B."/>
            <person name="Qu C."/>
            <person name="Retzel E.F."/>
            <person name="Riddle C."/>
            <person name="Sallet E."/>
            <person name="Samain S."/>
            <person name="Samson N."/>
            <person name="Sanders I."/>
            <person name="Saurat O."/>
            <person name="Scarpelli C."/>
            <person name="Schiex T."/>
            <person name="Segurens B."/>
            <person name="Severin A.J."/>
            <person name="Sherrier D.J."/>
            <person name="Shi R."/>
            <person name="Sims S."/>
            <person name="Singer S.R."/>
            <person name="Sinharoy S."/>
            <person name="Sterck L."/>
            <person name="Viollet A."/>
            <person name="Wang B.B."/>
            <person name="Wang K."/>
            <person name="Wang M."/>
            <person name="Wang X."/>
            <person name="Warfsmann J."/>
            <person name="Weissenbach J."/>
            <person name="White D.D."/>
            <person name="White J.D."/>
            <person name="Wiley G.B."/>
            <person name="Wincker P."/>
            <person name="Xing Y."/>
            <person name="Yang L."/>
            <person name="Yao Z."/>
            <person name="Ying F."/>
            <person name="Zhai J."/>
            <person name="Zhou L."/>
            <person name="Zuber A."/>
            <person name="Denarie J."/>
            <person name="Dixon R.A."/>
            <person name="May G.D."/>
            <person name="Schwartz D.C."/>
            <person name="Rogers J."/>
            <person name="Quetier F."/>
            <person name="Town C.D."/>
            <person name="Roe B.A."/>
        </authorList>
    </citation>
    <scope>NUCLEOTIDE SEQUENCE [LARGE SCALE GENOMIC DNA]</scope>
    <source>
        <strain evidence="2">A17</strain>
        <strain evidence="3 4">cv. Jemalong A17</strain>
    </source>
</reference>
<protein>
    <submittedName>
        <fullName evidence="2">DUF239 domain protein</fullName>
    </submittedName>
</protein>
<evidence type="ECO:0000313" key="2">
    <source>
        <dbReference type="EMBL" id="AES79760.1"/>
    </source>
</evidence>
<evidence type="ECO:0000259" key="1">
    <source>
        <dbReference type="PROSITE" id="PS52045"/>
    </source>
</evidence>
<dbReference type="OMA" id="CNIRIAK"/>
<dbReference type="PROSITE" id="PS52045">
    <property type="entry name" value="NEPROSIN_PEP_CD"/>
    <property type="match status" value="1"/>
</dbReference>
<evidence type="ECO:0000313" key="4">
    <source>
        <dbReference type="Proteomes" id="UP000002051"/>
    </source>
</evidence>
<dbReference type="Pfam" id="PF03080">
    <property type="entry name" value="Neprosin"/>
    <property type="match status" value="1"/>
</dbReference>
<evidence type="ECO:0000313" key="3">
    <source>
        <dbReference type="EnsemblPlants" id="AES79760"/>
    </source>
</evidence>
<dbReference type="EMBL" id="CM001223">
    <property type="protein sequence ID" value="AES79760.1"/>
    <property type="molecule type" value="Genomic_DNA"/>
</dbReference>
<dbReference type="PANTHER" id="PTHR31589">
    <property type="entry name" value="PROTEIN, PUTATIVE (DUF239)-RELATED-RELATED"/>
    <property type="match status" value="1"/>
</dbReference>
<reference evidence="3" key="3">
    <citation type="submission" date="2015-04" db="UniProtKB">
        <authorList>
            <consortium name="EnsemblPlants"/>
        </authorList>
    </citation>
    <scope>IDENTIFICATION</scope>
    <source>
        <strain evidence="3">cv. Jemalong A17</strain>
    </source>
</reference>
<dbReference type="AlphaFoldDB" id="G7KW24"/>
<name>G7KW24_MEDTR</name>
<feature type="domain" description="Neprosin PEP catalytic" evidence="1">
    <location>
        <begin position="1"/>
        <end position="205"/>
    </location>
</feature>
<dbReference type="InterPro" id="IPR053168">
    <property type="entry name" value="Glutamic_endopeptidase"/>
</dbReference>
<keyword evidence="4" id="KW-1185">Reference proteome</keyword>
<dbReference type="PaxDb" id="3880-AES79760"/>
<dbReference type="InterPro" id="IPR004314">
    <property type="entry name" value="Neprosin"/>
</dbReference>
<dbReference type="EnsemblPlants" id="AES79760">
    <property type="protein sequence ID" value="AES79760"/>
    <property type="gene ID" value="MTR_7g072230"/>
</dbReference>
<sequence>MYCVCTNCSNQLLICDDDFVIMGEWDYLDINLYADGYNQTECFNGNCLGFVQVNHNKEYALGSIISPTNSIGLTSKLFTILLIKQDPSTGHWWLYVQRESIRIGYWPKEIFTHLREGASKIRFGGQTYAPPNKDCPPMGSGRFPKEKIINSGFMAKLTIIDSKYNEPAIKPEDMKPYKDTNTNCYDLEYHGDEGRLYKQAFFYGG</sequence>
<dbReference type="STRING" id="3880.G7KW24"/>
<organism evidence="2 4">
    <name type="scientific">Medicago truncatula</name>
    <name type="common">Barrel medic</name>
    <name type="synonym">Medicago tribuloides</name>
    <dbReference type="NCBI Taxonomy" id="3880"/>
    <lineage>
        <taxon>Eukaryota</taxon>
        <taxon>Viridiplantae</taxon>
        <taxon>Streptophyta</taxon>
        <taxon>Embryophyta</taxon>
        <taxon>Tracheophyta</taxon>
        <taxon>Spermatophyta</taxon>
        <taxon>Magnoliopsida</taxon>
        <taxon>eudicotyledons</taxon>
        <taxon>Gunneridae</taxon>
        <taxon>Pentapetalae</taxon>
        <taxon>rosids</taxon>
        <taxon>fabids</taxon>
        <taxon>Fabales</taxon>
        <taxon>Fabaceae</taxon>
        <taxon>Papilionoideae</taxon>
        <taxon>50 kb inversion clade</taxon>
        <taxon>NPAAA clade</taxon>
        <taxon>Hologalegina</taxon>
        <taxon>IRL clade</taxon>
        <taxon>Trifolieae</taxon>
        <taxon>Medicago</taxon>
    </lineage>
</organism>
<proteinExistence type="predicted"/>
<accession>G7KW24</accession>
<reference evidence="2 4" key="2">
    <citation type="journal article" date="2014" name="BMC Genomics">
        <title>An improved genome release (version Mt4.0) for the model legume Medicago truncatula.</title>
        <authorList>
            <person name="Tang H."/>
            <person name="Krishnakumar V."/>
            <person name="Bidwell S."/>
            <person name="Rosen B."/>
            <person name="Chan A."/>
            <person name="Zhou S."/>
            <person name="Gentzbittel L."/>
            <person name="Childs K.L."/>
            <person name="Yandell M."/>
            <person name="Gundlach H."/>
            <person name="Mayer K.F."/>
            <person name="Schwartz D.C."/>
            <person name="Town C.D."/>
        </authorList>
    </citation>
    <scope>GENOME REANNOTATION</scope>
    <source>
        <strain evidence="3 4">cv. Jemalong A17</strain>
    </source>
</reference>